<sequence>MDLPIGFDDARINGKVCKLKKSLYGVKRHKGDKPMILIIHVDIILTTDDIVEMERLKKSLAAEFEIKDLSPLRYFLGMEVARNRSDISISQRKYILDLLEEIGMLRCKLADTPINHNLKLGKQSEISVVSQYMHSPYEEHMEGNLVTWRSKKQIVVARSSAEIEFKTLAHGICKLLWLKILLDDLKFMRNEPMKIYSDNKVAITISHNHVHHNRTKHVEVGRHFIKERIEEGSICVVYIPSSQYVADLLTKGSFKPVFKIG</sequence>
<accession>A0A438BRL5</accession>
<feature type="domain" description="Reverse transcriptase Ty1/copia-type" evidence="1">
    <location>
        <begin position="29"/>
        <end position="114"/>
    </location>
</feature>
<name>A0A438BRL5_VITVI</name>
<proteinExistence type="predicted"/>
<dbReference type="PANTHER" id="PTHR11439">
    <property type="entry name" value="GAG-POL-RELATED RETROTRANSPOSON"/>
    <property type="match status" value="1"/>
</dbReference>
<gene>
    <name evidence="2" type="primary">RE1_2301</name>
    <name evidence="2" type="ORF">CK203_088818</name>
</gene>
<dbReference type="EMBL" id="QGNW01002648">
    <property type="protein sequence ID" value="RVW13599.1"/>
    <property type="molecule type" value="Genomic_DNA"/>
</dbReference>
<dbReference type="Pfam" id="PF07727">
    <property type="entry name" value="RVT_2"/>
    <property type="match status" value="1"/>
</dbReference>
<dbReference type="CDD" id="cd09272">
    <property type="entry name" value="RNase_HI_RT_Ty1"/>
    <property type="match status" value="1"/>
</dbReference>
<reference evidence="2 3" key="1">
    <citation type="journal article" date="2018" name="PLoS Genet.">
        <title>Population sequencing reveals clonal diversity and ancestral inbreeding in the grapevine cultivar Chardonnay.</title>
        <authorList>
            <person name="Roach M.J."/>
            <person name="Johnson D.L."/>
            <person name="Bohlmann J."/>
            <person name="van Vuuren H.J."/>
            <person name="Jones S.J."/>
            <person name="Pretorius I.S."/>
            <person name="Schmidt S.A."/>
            <person name="Borneman A.R."/>
        </authorList>
    </citation>
    <scope>NUCLEOTIDE SEQUENCE [LARGE SCALE GENOMIC DNA]</scope>
    <source>
        <strain evidence="3">cv. Chardonnay</strain>
        <tissue evidence="2">Leaf</tissue>
    </source>
</reference>
<organism evidence="2 3">
    <name type="scientific">Vitis vinifera</name>
    <name type="common">Grape</name>
    <dbReference type="NCBI Taxonomy" id="29760"/>
    <lineage>
        <taxon>Eukaryota</taxon>
        <taxon>Viridiplantae</taxon>
        <taxon>Streptophyta</taxon>
        <taxon>Embryophyta</taxon>
        <taxon>Tracheophyta</taxon>
        <taxon>Spermatophyta</taxon>
        <taxon>Magnoliopsida</taxon>
        <taxon>eudicotyledons</taxon>
        <taxon>Gunneridae</taxon>
        <taxon>Pentapetalae</taxon>
        <taxon>rosids</taxon>
        <taxon>Vitales</taxon>
        <taxon>Vitaceae</taxon>
        <taxon>Viteae</taxon>
        <taxon>Vitis</taxon>
    </lineage>
</organism>
<dbReference type="AlphaFoldDB" id="A0A438BRL5"/>
<comment type="caution">
    <text evidence="2">The sequence shown here is derived from an EMBL/GenBank/DDBJ whole genome shotgun (WGS) entry which is preliminary data.</text>
</comment>
<dbReference type="InterPro" id="IPR013103">
    <property type="entry name" value="RVT_2"/>
</dbReference>
<evidence type="ECO:0000313" key="3">
    <source>
        <dbReference type="Proteomes" id="UP000288805"/>
    </source>
</evidence>
<dbReference type="Proteomes" id="UP000288805">
    <property type="component" value="Unassembled WGS sequence"/>
</dbReference>
<evidence type="ECO:0000313" key="2">
    <source>
        <dbReference type="EMBL" id="RVW13599.1"/>
    </source>
</evidence>
<evidence type="ECO:0000259" key="1">
    <source>
        <dbReference type="Pfam" id="PF07727"/>
    </source>
</evidence>
<dbReference type="PANTHER" id="PTHR11439:SF440">
    <property type="entry name" value="INTEGRASE CATALYTIC DOMAIN-CONTAINING PROTEIN"/>
    <property type="match status" value="1"/>
</dbReference>
<protein>
    <submittedName>
        <fullName evidence="2">Retrovirus-related Pol polyprotein from transposon RE1</fullName>
    </submittedName>
</protein>